<evidence type="ECO:0000313" key="1">
    <source>
        <dbReference type="EMBL" id="KAG0587215.1"/>
    </source>
</evidence>
<protein>
    <submittedName>
        <fullName evidence="1">Uncharacterized protein</fullName>
    </submittedName>
</protein>
<proteinExistence type="predicted"/>
<evidence type="ECO:0000313" key="2">
    <source>
        <dbReference type="Proteomes" id="UP000822688"/>
    </source>
</evidence>
<dbReference type="AlphaFoldDB" id="A0A8T0IVN4"/>
<keyword evidence="2" id="KW-1185">Reference proteome</keyword>
<reference evidence="1" key="1">
    <citation type="submission" date="2020-06" db="EMBL/GenBank/DDBJ databases">
        <title>WGS assembly of Ceratodon purpureus strain R40.</title>
        <authorList>
            <person name="Carey S.B."/>
            <person name="Jenkins J."/>
            <person name="Shu S."/>
            <person name="Lovell J.T."/>
            <person name="Sreedasyam A."/>
            <person name="Maumus F."/>
            <person name="Tiley G.P."/>
            <person name="Fernandez-Pozo N."/>
            <person name="Barry K."/>
            <person name="Chen C."/>
            <person name="Wang M."/>
            <person name="Lipzen A."/>
            <person name="Daum C."/>
            <person name="Saski C.A."/>
            <person name="Payton A.C."/>
            <person name="Mcbreen J.C."/>
            <person name="Conrad R.E."/>
            <person name="Kollar L.M."/>
            <person name="Olsson S."/>
            <person name="Huttunen S."/>
            <person name="Landis J.B."/>
            <person name="Wickett N.J."/>
            <person name="Johnson M.G."/>
            <person name="Rensing S.A."/>
            <person name="Grimwood J."/>
            <person name="Schmutz J."/>
            <person name="Mcdaniel S.F."/>
        </authorList>
    </citation>
    <scope>NUCLEOTIDE SEQUENCE</scope>
    <source>
        <strain evidence="1">R40</strain>
    </source>
</reference>
<organism evidence="1 2">
    <name type="scientific">Ceratodon purpureus</name>
    <name type="common">Fire moss</name>
    <name type="synonym">Dicranum purpureum</name>
    <dbReference type="NCBI Taxonomy" id="3225"/>
    <lineage>
        <taxon>Eukaryota</taxon>
        <taxon>Viridiplantae</taxon>
        <taxon>Streptophyta</taxon>
        <taxon>Embryophyta</taxon>
        <taxon>Bryophyta</taxon>
        <taxon>Bryophytina</taxon>
        <taxon>Bryopsida</taxon>
        <taxon>Dicranidae</taxon>
        <taxon>Pseudoditrichales</taxon>
        <taxon>Ditrichaceae</taxon>
        <taxon>Ceratodon</taxon>
    </lineage>
</organism>
<accession>A0A8T0IVN4</accession>
<sequence length="173" mass="18468">MSCTIFNIPKSYRGSFGTSKKLGYSLEAILSCNPCINLGDRIDYITGNGREYLNLYVHFCDPGCRSGDNIRAGGCVEEGRVSLRRVGRVLLGSEGGHSVVKADRPCEGACASPSGLRHILRLRRGGGAHLHFGVSHRWTCGVQGVAQGAAKGASEGVPEDFHTCGARMDNSLQ</sequence>
<gene>
    <name evidence="1" type="ORF">KC19_2G148900</name>
</gene>
<dbReference type="EMBL" id="CM026422">
    <property type="protein sequence ID" value="KAG0587215.1"/>
    <property type="molecule type" value="Genomic_DNA"/>
</dbReference>
<comment type="caution">
    <text evidence="1">The sequence shown here is derived from an EMBL/GenBank/DDBJ whole genome shotgun (WGS) entry which is preliminary data.</text>
</comment>
<name>A0A8T0IVN4_CERPU</name>
<dbReference type="Proteomes" id="UP000822688">
    <property type="component" value="Chromosome 2"/>
</dbReference>